<accession>A0A0C2FBP7</accession>
<dbReference type="InterPro" id="IPR011333">
    <property type="entry name" value="SKP1/BTB/POZ_sf"/>
</dbReference>
<dbReference type="InterPro" id="IPR000210">
    <property type="entry name" value="BTB/POZ_dom"/>
</dbReference>
<organism evidence="2 3">
    <name type="scientific">Ancylostoma duodenale</name>
    <dbReference type="NCBI Taxonomy" id="51022"/>
    <lineage>
        <taxon>Eukaryota</taxon>
        <taxon>Metazoa</taxon>
        <taxon>Ecdysozoa</taxon>
        <taxon>Nematoda</taxon>
        <taxon>Chromadorea</taxon>
        <taxon>Rhabditida</taxon>
        <taxon>Rhabditina</taxon>
        <taxon>Rhabditomorpha</taxon>
        <taxon>Strongyloidea</taxon>
        <taxon>Ancylostomatidae</taxon>
        <taxon>Ancylostomatinae</taxon>
        <taxon>Ancylostoma</taxon>
    </lineage>
</organism>
<proteinExistence type="predicted"/>
<dbReference type="PANTHER" id="PTHR24413">
    <property type="entry name" value="SPECKLE-TYPE POZ PROTEIN"/>
    <property type="match status" value="1"/>
</dbReference>
<gene>
    <name evidence="2" type="ORF">ANCDUO_27544</name>
</gene>
<feature type="non-terminal residue" evidence="2">
    <location>
        <position position="164"/>
    </location>
</feature>
<dbReference type="EMBL" id="KN795647">
    <property type="protein sequence ID" value="KIH42471.1"/>
    <property type="molecule type" value="Genomic_DNA"/>
</dbReference>
<evidence type="ECO:0000259" key="1">
    <source>
        <dbReference type="Pfam" id="PF00651"/>
    </source>
</evidence>
<dbReference type="Gene3D" id="6.10.250.3030">
    <property type="match status" value="1"/>
</dbReference>
<sequence>MLTFIYTGAISPHELELEDASDVMVLAEKYNIPALKTMCEQDLISRVCAANVVDCMELADYHQASHLYEHCLDFMCSLRKRDVFKTTSQSLGLFGFHVVAHLSGDLRNECEQVRYTEYRVMVCAEREKSKAQQFYHGAHDPLGSQQLSASEEESIIVMKFKTFE</sequence>
<dbReference type="OrthoDB" id="5771911at2759"/>
<protein>
    <recommendedName>
        <fullName evidence="1">BTB domain-containing protein</fullName>
    </recommendedName>
</protein>
<dbReference type="SUPFAM" id="SSF54695">
    <property type="entry name" value="POZ domain"/>
    <property type="match status" value="1"/>
</dbReference>
<keyword evidence="3" id="KW-1185">Reference proteome</keyword>
<evidence type="ECO:0000313" key="2">
    <source>
        <dbReference type="EMBL" id="KIH42471.1"/>
    </source>
</evidence>
<feature type="domain" description="BTB" evidence="1">
    <location>
        <begin position="1"/>
        <end position="45"/>
    </location>
</feature>
<reference evidence="2 3" key="1">
    <citation type="submission" date="2013-12" db="EMBL/GenBank/DDBJ databases">
        <title>Draft genome of the parsitic nematode Ancylostoma duodenale.</title>
        <authorList>
            <person name="Mitreva M."/>
        </authorList>
    </citation>
    <scope>NUCLEOTIDE SEQUENCE [LARGE SCALE GENOMIC DNA]</scope>
    <source>
        <strain evidence="2 3">Zhejiang</strain>
    </source>
</reference>
<dbReference type="Pfam" id="PF00651">
    <property type="entry name" value="BTB"/>
    <property type="match status" value="1"/>
</dbReference>
<evidence type="ECO:0000313" key="3">
    <source>
        <dbReference type="Proteomes" id="UP000054047"/>
    </source>
</evidence>
<dbReference type="Gene3D" id="3.30.710.10">
    <property type="entry name" value="Potassium Channel Kv1.1, Chain A"/>
    <property type="match status" value="1"/>
</dbReference>
<dbReference type="AlphaFoldDB" id="A0A0C2FBP7"/>
<name>A0A0C2FBP7_9BILA</name>
<dbReference type="Proteomes" id="UP000054047">
    <property type="component" value="Unassembled WGS sequence"/>
</dbReference>